<comment type="caution">
    <text evidence="9">The sequence shown here is derived from an EMBL/GenBank/DDBJ whole genome shotgun (WGS) entry which is preliminary data.</text>
</comment>
<keyword evidence="5 7" id="KW-1133">Transmembrane helix</keyword>
<dbReference type="GO" id="GO:0005886">
    <property type="term" value="C:plasma membrane"/>
    <property type="evidence" value="ECO:0007669"/>
    <property type="project" value="UniProtKB-SubCell"/>
</dbReference>
<dbReference type="GO" id="GO:0016413">
    <property type="term" value="F:O-acetyltransferase activity"/>
    <property type="evidence" value="ECO:0007669"/>
    <property type="project" value="TreeGrafter"/>
</dbReference>
<keyword evidence="9" id="KW-0808">Transferase</keyword>
<feature type="transmembrane region" description="Helical" evidence="7">
    <location>
        <begin position="72"/>
        <end position="90"/>
    </location>
</feature>
<feature type="transmembrane region" description="Helical" evidence="7">
    <location>
        <begin position="182"/>
        <end position="202"/>
    </location>
</feature>
<comment type="subcellular location">
    <subcellularLocation>
        <location evidence="1">Cell membrane</location>
        <topology evidence="1">Multi-pass membrane protein</topology>
    </subcellularLocation>
</comment>
<feature type="transmembrane region" description="Helical" evidence="7">
    <location>
        <begin position="96"/>
        <end position="128"/>
    </location>
</feature>
<protein>
    <submittedName>
        <fullName evidence="9">Acyltransferase</fullName>
    </submittedName>
</protein>
<feature type="transmembrane region" description="Helical" evidence="7">
    <location>
        <begin position="31"/>
        <end position="51"/>
    </location>
</feature>
<dbReference type="InterPro" id="IPR002656">
    <property type="entry name" value="Acyl_transf_3_dom"/>
</dbReference>
<evidence type="ECO:0000256" key="6">
    <source>
        <dbReference type="ARBA" id="ARBA00023136"/>
    </source>
</evidence>
<dbReference type="EMBL" id="JAJJVO010000109">
    <property type="protein sequence ID" value="MCC9274095.1"/>
    <property type="molecule type" value="Genomic_DNA"/>
</dbReference>
<evidence type="ECO:0000256" key="3">
    <source>
        <dbReference type="ARBA" id="ARBA00022475"/>
    </source>
</evidence>
<reference evidence="9" key="1">
    <citation type="journal article" date="2021" name="PeerJ">
        <title>Extensive microbial diversity within the chicken gut microbiome revealed by metagenomics and culture.</title>
        <authorList>
            <person name="Gilroy R."/>
            <person name="Ravi A."/>
            <person name="Getino M."/>
            <person name="Pursley I."/>
            <person name="Horton D.L."/>
            <person name="Alikhan N.F."/>
            <person name="Baker D."/>
            <person name="Gharbi K."/>
            <person name="Hall N."/>
            <person name="Watson M."/>
            <person name="Adriaenssens E.M."/>
            <person name="Foster-Nyarko E."/>
            <person name="Jarju S."/>
            <person name="Secka A."/>
            <person name="Antonio M."/>
            <person name="Oren A."/>
            <person name="Chaudhuri R.R."/>
            <person name="La Ragione R."/>
            <person name="Hildebrand F."/>
            <person name="Pallen M.J."/>
        </authorList>
    </citation>
    <scope>NUCLEOTIDE SEQUENCE</scope>
    <source>
        <strain evidence="9">150</strain>
    </source>
</reference>
<keyword evidence="9" id="KW-0012">Acyltransferase</keyword>
<feature type="transmembrane region" description="Helical" evidence="7">
    <location>
        <begin position="7"/>
        <end position="25"/>
    </location>
</feature>
<feature type="transmembrane region" description="Helical" evidence="7">
    <location>
        <begin position="140"/>
        <end position="162"/>
    </location>
</feature>
<evidence type="ECO:0000256" key="4">
    <source>
        <dbReference type="ARBA" id="ARBA00022692"/>
    </source>
</evidence>
<keyword evidence="4 7" id="KW-0812">Transmembrane</keyword>
<dbReference type="GO" id="GO:0009246">
    <property type="term" value="P:enterobacterial common antigen biosynthetic process"/>
    <property type="evidence" value="ECO:0007669"/>
    <property type="project" value="TreeGrafter"/>
</dbReference>
<evidence type="ECO:0000256" key="7">
    <source>
        <dbReference type="SAM" id="Phobius"/>
    </source>
</evidence>
<name>A0A9E4DSS1_9ENTE</name>
<evidence type="ECO:0000256" key="5">
    <source>
        <dbReference type="ARBA" id="ARBA00022989"/>
    </source>
</evidence>
<organism evidence="9 10">
    <name type="scientific">Enterococcus aquimarinus</name>
    <dbReference type="NCBI Taxonomy" id="328396"/>
    <lineage>
        <taxon>Bacteria</taxon>
        <taxon>Bacillati</taxon>
        <taxon>Bacillota</taxon>
        <taxon>Bacilli</taxon>
        <taxon>Lactobacillales</taxon>
        <taxon>Enterococcaceae</taxon>
        <taxon>Enterococcus</taxon>
    </lineage>
</organism>
<dbReference type="PANTHER" id="PTHR40074:SF2">
    <property type="entry name" value="O-ACETYLTRANSFERASE WECH"/>
    <property type="match status" value="1"/>
</dbReference>
<proteinExistence type="inferred from homology"/>
<dbReference type="Proteomes" id="UP000813384">
    <property type="component" value="Unassembled WGS sequence"/>
</dbReference>
<evidence type="ECO:0000256" key="2">
    <source>
        <dbReference type="ARBA" id="ARBA00007400"/>
    </source>
</evidence>
<keyword evidence="6 7" id="KW-0472">Membrane</keyword>
<evidence type="ECO:0000313" key="9">
    <source>
        <dbReference type="EMBL" id="MCC9274095.1"/>
    </source>
</evidence>
<feature type="transmembrane region" description="Helical" evidence="7">
    <location>
        <begin position="214"/>
        <end position="235"/>
    </location>
</feature>
<evidence type="ECO:0000256" key="1">
    <source>
        <dbReference type="ARBA" id="ARBA00004651"/>
    </source>
</evidence>
<feature type="transmembrane region" description="Helical" evidence="7">
    <location>
        <begin position="272"/>
        <end position="294"/>
    </location>
</feature>
<dbReference type="Pfam" id="PF01757">
    <property type="entry name" value="Acyl_transf_3"/>
    <property type="match status" value="1"/>
</dbReference>
<evidence type="ECO:0000313" key="10">
    <source>
        <dbReference type="Proteomes" id="UP000813384"/>
    </source>
</evidence>
<sequence>MNRDLRIDVVRVIACFIIVLTHILQRYGNEYAFWTNSAVCTFFVISGILLSDSKVDNPFSWIKKRVSKLIPEYYLVVIPMILIFIFFFDISKRQILIILLNIIALFRVPSGFAHLWFLTGIVIAYLITPFLIKKKKIVHFLLLIIVLRFLYVQHIFTFQLASGLFSYFLGLYFKKIFLKKNSFSYGLLFIGTIFFIGINLDLKYSKVLSDIRYSFLGLSAFYLIYHSNLVSDWLIKRWGNIILFFSQLSYSIYLVHGVFSQGPLSILAITKYYTVNIIFYLLTVFVFSVALNFISNKIVNLCKQQNKLNLLAKDLE</sequence>
<comment type="similarity">
    <text evidence="2">Belongs to the acyltransferase 3 family.</text>
</comment>
<reference evidence="9" key="2">
    <citation type="submission" date="2021-11" db="EMBL/GenBank/DDBJ databases">
        <authorList>
            <person name="Gilroy R."/>
        </authorList>
    </citation>
    <scope>NUCLEOTIDE SEQUENCE</scope>
    <source>
        <strain evidence="9">150</strain>
    </source>
</reference>
<evidence type="ECO:0000259" key="8">
    <source>
        <dbReference type="Pfam" id="PF01757"/>
    </source>
</evidence>
<gene>
    <name evidence="9" type="ORF">K8V42_07365</name>
</gene>
<feature type="domain" description="Acyltransferase 3" evidence="8">
    <location>
        <begin position="6"/>
        <end position="292"/>
    </location>
</feature>
<accession>A0A9E4DSS1</accession>
<dbReference type="PANTHER" id="PTHR40074">
    <property type="entry name" value="O-ACETYLTRANSFERASE WECH"/>
    <property type="match status" value="1"/>
</dbReference>
<keyword evidence="3" id="KW-1003">Cell membrane</keyword>
<dbReference type="AlphaFoldDB" id="A0A9E4DSS1"/>